<sequence length="97" mass="11043">MTINYSGHSRLLFNYALRPPVSCFIYWDFLQLGNPPGMPPHPFLMSLADGYRTGFIRKTSGTSGKTVPASSFAEWFLGANLLGSKFSWRLEIWFDFL</sequence>
<dbReference type="EMBL" id="BMAO01020764">
    <property type="protein sequence ID" value="GFQ69662.1"/>
    <property type="molecule type" value="Genomic_DNA"/>
</dbReference>
<evidence type="ECO:0000313" key="1">
    <source>
        <dbReference type="EMBL" id="GFQ69662.1"/>
    </source>
</evidence>
<comment type="caution">
    <text evidence="1">The sequence shown here is derived from an EMBL/GenBank/DDBJ whole genome shotgun (WGS) entry which is preliminary data.</text>
</comment>
<proteinExistence type="predicted"/>
<dbReference type="AlphaFoldDB" id="A0A8X6H9F1"/>
<evidence type="ECO:0000313" key="2">
    <source>
        <dbReference type="Proteomes" id="UP000887116"/>
    </source>
</evidence>
<gene>
    <name evidence="1" type="ORF">TNCT_617161</name>
</gene>
<reference evidence="1" key="1">
    <citation type="submission" date="2020-07" db="EMBL/GenBank/DDBJ databases">
        <title>Multicomponent nature underlies the extraordinary mechanical properties of spider dragline silk.</title>
        <authorList>
            <person name="Kono N."/>
            <person name="Nakamura H."/>
            <person name="Mori M."/>
            <person name="Yoshida Y."/>
            <person name="Ohtoshi R."/>
            <person name="Malay A.D."/>
            <person name="Moran D.A.P."/>
            <person name="Tomita M."/>
            <person name="Numata K."/>
            <person name="Arakawa K."/>
        </authorList>
    </citation>
    <scope>NUCLEOTIDE SEQUENCE</scope>
</reference>
<accession>A0A8X6H9F1</accession>
<dbReference type="Proteomes" id="UP000887116">
    <property type="component" value="Unassembled WGS sequence"/>
</dbReference>
<keyword evidence="2" id="KW-1185">Reference proteome</keyword>
<name>A0A8X6H9F1_TRICU</name>
<protein>
    <submittedName>
        <fullName evidence="1">Uncharacterized protein</fullName>
    </submittedName>
</protein>
<organism evidence="1 2">
    <name type="scientific">Trichonephila clavata</name>
    <name type="common">Joro spider</name>
    <name type="synonym">Nephila clavata</name>
    <dbReference type="NCBI Taxonomy" id="2740835"/>
    <lineage>
        <taxon>Eukaryota</taxon>
        <taxon>Metazoa</taxon>
        <taxon>Ecdysozoa</taxon>
        <taxon>Arthropoda</taxon>
        <taxon>Chelicerata</taxon>
        <taxon>Arachnida</taxon>
        <taxon>Araneae</taxon>
        <taxon>Araneomorphae</taxon>
        <taxon>Entelegynae</taxon>
        <taxon>Araneoidea</taxon>
        <taxon>Nephilidae</taxon>
        <taxon>Trichonephila</taxon>
    </lineage>
</organism>